<dbReference type="KEGG" id="sniv:SFSGTM_06670"/>
<protein>
    <submittedName>
        <fullName evidence="1">Uncharacterized protein</fullName>
    </submittedName>
</protein>
<evidence type="ECO:0000313" key="1">
    <source>
        <dbReference type="EMBL" id="BBO99958.1"/>
    </source>
</evidence>
<dbReference type="Proteomes" id="UP000463939">
    <property type="component" value="Chromosome"/>
</dbReference>
<dbReference type="EMBL" id="AP021881">
    <property type="protein sequence ID" value="BBO99958.1"/>
    <property type="molecule type" value="Genomic_DNA"/>
</dbReference>
<accession>A0A809RDW3</accession>
<evidence type="ECO:0000313" key="2">
    <source>
        <dbReference type="Proteomes" id="UP000463939"/>
    </source>
</evidence>
<gene>
    <name evidence="1" type="ORF">SFSGTM_06670</name>
</gene>
<organism evidence="1 2">
    <name type="scientific">Sulfuriferula nivalis</name>
    <dbReference type="NCBI Taxonomy" id="2675298"/>
    <lineage>
        <taxon>Bacteria</taxon>
        <taxon>Pseudomonadati</taxon>
        <taxon>Pseudomonadota</taxon>
        <taxon>Betaproteobacteria</taxon>
        <taxon>Nitrosomonadales</taxon>
        <taxon>Sulfuricellaceae</taxon>
        <taxon>Sulfuriferula</taxon>
    </lineage>
</organism>
<name>A0A809RDW3_9PROT</name>
<reference evidence="2" key="1">
    <citation type="submission" date="2019-11" db="EMBL/GenBank/DDBJ databases">
        <title>Isolation and characterization of a novel species in the genus Sulfuriferula.</title>
        <authorList>
            <person name="Mochizuki J."/>
            <person name="Kojima H."/>
            <person name="Fukui M."/>
        </authorList>
    </citation>
    <scope>NUCLEOTIDE SEQUENCE [LARGE SCALE GENOMIC DNA]</scope>
    <source>
        <strain evidence="2">SGTM</strain>
    </source>
</reference>
<keyword evidence="2" id="KW-1185">Reference proteome</keyword>
<dbReference type="AlphaFoldDB" id="A0A809RDW3"/>
<sequence>MDDPSSLNQGGYKARYTIVQALHIALRMALTFFNLDQHQENSYIYAYSPHDITRTLELSTEKQRVQFIIYFQIRFTYD</sequence>
<proteinExistence type="predicted"/>